<dbReference type="InterPro" id="IPR002083">
    <property type="entry name" value="MATH/TRAF_dom"/>
</dbReference>
<dbReference type="PANTHER" id="PTHR46162:SF20">
    <property type="entry name" value="UBIQUITIN CARBOXYL-TERMINAL HYDROLASE 7-LIKE ISOFORM X1"/>
    <property type="match status" value="1"/>
</dbReference>
<gene>
    <name evidence="2" type="ORF">MIMGU_mgv1a025839mg</name>
</gene>
<dbReference type="PANTHER" id="PTHR46162">
    <property type="entry name" value="TRAF-LIKE FAMILY PROTEIN"/>
    <property type="match status" value="1"/>
</dbReference>
<accession>A0A022RLU4</accession>
<dbReference type="SUPFAM" id="SSF49599">
    <property type="entry name" value="TRAF domain-like"/>
    <property type="match status" value="2"/>
</dbReference>
<dbReference type="Gene3D" id="2.60.210.10">
    <property type="entry name" value="Apoptosis, Tumor Necrosis Factor Receptor Associated Protein 2, Chain A"/>
    <property type="match status" value="2"/>
</dbReference>
<sequence length="223" mass="25349">MQTREASPAHFLIKIESVSLLAKCGIDKYETKEFNAGGEYKWKLIIYPNGDDTVGEDGDYVSVNLAMADTISLPRNWEVNVVFNIFIFNQNSGNYLFSGITRRFQTMKSEWGFSKFISKEIMSNPSNGYLVKDNCVFGAEVFVVKSEAVTECLSLNNVNIPYKQEFMISNFSQVEHIWKSQEFSVGGHKWRIWVYPKGDAQETGRDVSVYLSNVSFGPANIRI</sequence>
<dbReference type="Pfam" id="PF22486">
    <property type="entry name" value="MATH_2"/>
    <property type="match status" value="2"/>
</dbReference>
<evidence type="ECO:0000259" key="1">
    <source>
        <dbReference type="PROSITE" id="PS50144"/>
    </source>
</evidence>
<organism evidence="2 3">
    <name type="scientific">Erythranthe guttata</name>
    <name type="common">Yellow monkey flower</name>
    <name type="synonym">Mimulus guttatus</name>
    <dbReference type="NCBI Taxonomy" id="4155"/>
    <lineage>
        <taxon>Eukaryota</taxon>
        <taxon>Viridiplantae</taxon>
        <taxon>Streptophyta</taxon>
        <taxon>Embryophyta</taxon>
        <taxon>Tracheophyta</taxon>
        <taxon>Spermatophyta</taxon>
        <taxon>Magnoliopsida</taxon>
        <taxon>eudicotyledons</taxon>
        <taxon>Gunneridae</taxon>
        <taxon>Pentapetalae</taxon>
        <taxon>asterids</taxon>
        <taxon>lamiids</taxon>
        <taxon>Lamiales</taxon>
        <taxon>Phrymaceae</taxon>
        <taxon>Erythranthe</taxon>
    </lineage>
</organism>
<dbReference type="AlphaFoldDB" id="A0A022RLU4"/>
<evidence type="ECO:0000313" key="3">
    <source>
        <dbReference type="Proteomes" id="UP000030748"/>
    </source>
</evidence>
<dbReference type="InterPro" id="IPR008974">
    <property type="entry name" value="TRAF-like"/>
</dbReference>
<reference evidence="2 3" key="1">
    <citation type="journal article" date="2013" name="Proc. Natl. Acad. Sci. U.S.A.">
        <title>Fine-scale variation in meiotic recombination in Mimulus inferred from population shotgun sequencing.</title>
        <authorList>
            <person name="Hellsten U."/>
            <person name="Wright K.M."/>
            <person name="Jenkins J."/>
            <person name="Shu S."/>
            <person name="Yuan Y."/>
            <person name="Wessler S.R."/>
            <person name="Schmutz J."/>
            <person name="Willis J.H."/>
            <person name="Rokhsar D.S."/>
        </authorList>
    </citation>
    <scope>NUCLEOTIDE SEQUENCE [LARGE SCALE GENOMIC DNA]</scope>
    <source>
        <strain evidence="3">cv. DUN x IM62</strain>
    </source>
</reference>
<keyword evidence="3" id="KW-1185">Reference proteome</keyword>
<protein>
    <recommendedName>
        <fullName evidence="1">MATH domain-containing protein</fullName>
    </recommendedName>
</protein>
<proteinExistence type="predicted"/>
<dbReference type="CDD" id="cd00121">
    <property type="entry name" value="MATH"/>
    <property type="match status" value="2"/>
</dbReference>
<dbReference type="eggNOG" id="KOG1987">
    <property type="taxonomic scope" value="Eukaryota"/>
</dbReference>
<feature type="domain" description="MATH" evidence="1">
    <location>
        <begin position="161"/>
        <end position="223"/>
    </location>
</feature>
<dbReference type="EMBL" id="KI630370">
    <property type="protein sequence ID" value="EYU41029.1"/>
    <property type="molecule type" value="Genomic_DNA"/>
</dbReference>
<dbReference type="Proteomes" id="UP000030748">
    <property type="component" value="Unassembled WGS sequence"/>
</dbReference>
<feature type="domain" description="MATH" evidence="1">
    <location>
        <begin position="8"/>
        <end position="141"/>
    </location>
</feature>
<name>A0A022RLU4_ERYGU</name>
<dbReference type="PROSITE" id="PS50144">
    <property type="entry name" value="MATH"/>
    <property type="match status" value="2"/>
</dbReference>
<dbReference type="SMART" id="SM00061">
    <property type="entry name" value="MATH"/>
    <property type="match status" value="1"/>
</dbReference>
<evidence type="ECO:0000313" key="2">
    <source>
        <dbReference type="EMBL" id="EYU41029.1"/>
    </source>
</evidence>